<dbReference type="EMBL" id="CP003137">
    <property type="protein sequence ID" value="AEV94480.1"/>
    <property type="molecule type" value="Genomic_DNA"/>
</dbReference>
<protein>
    <submittedName>
        <fullName evidence="2">Uncharacterized protein</fullName>
    </submittedName>
</protein>
<dbReference type="Proteomes" id="UP000005444">
    <property type="component" value="Chromosome"/>
</dbReference>
<sequence>MYLQIHKSSVLGGVGALSIGWYGLYHFLQITTLSFAFLAFCTIVRCFYIKNHKNKHWS</sequence>
<reference evidence="2 3" key="1">
    <citation type="journal article" date="2012" name="J. Bacteriol.">
        <title>Complete Genome Sequence of the Beer Spoilage Organism Pediococcus claussenii ATCC BAA-344T.</title>
        <authorList>
            <person name="Pittet V."/>
            <person name="Abegunde T."/>
            <person name="Marfleet T."/>
            <person name="Haakensen M."/>
            <person name="Morrow K."/>
            <person name="Jayaprakash T."/>
            <person name="Schroeder K."/>
            <person name="Trost B."/>
            <person name="Byrns S."/>
            <person name="Bergsveinson J."/>
            <person name="Kusalik A."/>
            <person name="Ziola B."/>
        </authorList>
    </citation>
    <scope>NUCLEOTIDE SEQUENCE [LARGE SCALE GENOMIC DNA]</scope>
    <source>
        <strain evidence="2 3">ATCC BAA-344</strain>
    </source>
</reference>
<dbReference type="HOGENOM" id="CLU_2975241_0_0_9"/>
<gene>
    <name evidence="2" type="ordered locus">PECL_156</name>
</gene>
<dbReference type="KEGG" id="pce:PECL_156"/>
<accession>G8PEV0</accession>
<proteinExistence type="predicted"/>
<dbReference type="AlphaFoldDB" id="G8PEV0"/>
<keyword evidence="1" id="KW-0472">Membrane</keyword>
<feature type="transmembrane region" description="Helical" evidence="1">
    <location>
        <begin position="27"/>
        <end position="48"/>
    </location>
</feature>
<dbReference type="RefSeq" id="WP_014214678.1">
    <property type="nucleotide sequence ID" value="NC_016605.1"/>
</dbReference>
<name>G8PEV0_PEDCP</name>
<evidence type="ECO:0000313" key="3">
    <source>
        <dbReference type="Proteomes" id="UP000005444"/>
    </source>
</evidence>
<dbReference type="STRING" id="701521.PECL_156"/>
<evidence type="ECO:0000313" key="2">
    <source>
        <dbReference type="EMBL" id="AEV94480.1"/>
    </source>
</evidence>
<evidence type="ECO:0000256" key="1">
    <source>
        <dbReference type="SAM" id="Phobius"/>
    </source>
</evidence>
<keyword evidence="3" id="KW-1185">Reference proteome</keyword>
<keyword evidence="1" id="KW-0812">Transmembrane</keyword>
<organism evidence="2 3">
    <name type="scientific">Pediococcus claussenii (strain ATCC BAA-344 / DSM 14800 / JCM 18046 / KCTC 3811 / LMG 21948 / P06)</name>
    <dbReference type="NCBI Taxonomy" id="701521"/>
    <lineage>
        <taxon>Bacteria</taxon>
        <taxon>Bacillati</taxon>
        <taxon>Bacillota</taxon>
        <taxon>Bacilli</taxon>
        <taxon>Lactobacillales</taxon>
        <taxon>Lactobacillaceae</taxon>
        <taxon>Pediococcus</taxon>
    </lineage>
</organism>
<keyword evidence="1" id="KW-1133">Transmembrane helix</keyword>